<dbReference type="OrthoDB" id="7365668at2"/>
<proteinExistence type="predicted"/>
<organism evidence="2 3">
    <name type="scientific">Koribacter versatilis (strain Ellin345)</name>
    <dbReference type="NCBI Taxonomy" id="204669"/>
    <lineage>
        <taxon>Bacteria</taxon>
        <taxon>Pseudomonadati</taxon>
        <taxon>Acidobacteriota</taxon>
        <taxon>Terriglobia</taxon>
        <taxon>Terriglobales</taxon>
        <taxon>Candidatus Korobacteraceae</taxon>
        <taxon>Candidatus Korobacter</taxon>
    </lineage>
</organism>
<keyword evidence="1" id="KW-0472">Membrane</keyword>
<dbReference type="AlphaFoldDB" id="Q1IL29"/>
<name>Q1IL29_KORVE</name>
<dbReference type="eggNOG" id="ENOG502ZJ51">
    <property type="taxonomic scope" value="Bacteria"/>
</dbReference>
<evidence type="ECO:0000256" key="1">
    <source>
        <dbReference type="SAM" id="Phobius"/>
    </source>
</evidence>
<dbReference type="EnsemblBacteria" id="ABF42421">
    <property type="protein sequence ID" value="ABF42421"/>
    <property type="gene ID" value="Acid345_3420"/>
</dbReference>
<protein>
    <submittedName>
        <fullName evidence="2">Uncharacterized protein</fullName>
    </submittedName>
</protein>
<sequence>MAAVATIQIVADDSGVKQTTNDVQQTFQRTNDNLRTMGNTGEQAFGKVIAAEQKAHASAKLLEGTLGIEVPRALGKVIANSQILGPIFAGAFNIAIFAAVVPIVEEIGTKIKEGTQWLGGYTEAVRDFYKELIADNQKMLAEFSDKTIGQMFIAQTNLQIEQIEKQKEALEKARDSGDTGILGKVAPEAAYAIYTKMINDISNKEVGLEKLREEQLKKLTDVNKEETEKQKQEEIKAWNERQAIVKQATNELAAIHTRATEQGVSDSEKATLVFIDEWKKTLAAAQAAGASREETERRVTEVVAGFSRERSLADEKEAEARDKADAEAVAAIERRHEELARKEQERQRVVDDATINTKDLEAQAAADSVPPWMKANDEIIKEYQRRYEEAQKLSDAGVAMEKTDADRGLQLQQLASRQMIAADADMTAKIREQHQQMVDELAGELQSWGDDLFNGKIGQHILDAVKHLFYQILANWLLTLNQMGSAGSGSGGGGGLLQSIFGGLFGKLFGNGGGSGGGGAFGVPLPGMGDGLGPLEGMSAAGAAGGTGLAAGFGSLAAMGAPGAPGLGNMLGDSLSGGAGTAGMVAQQSATQIQTSSILGALTGGTLSKIFPNGIQLGKFGMSGSQLGTMGVGLGIASAINAYQSGSVTQGAIGGALGGIMTGFAIGGPVGAAVGGLIFLGNIIAGLFGRNAKKRQAQEMGASYLKSIQDTRDQYMKHQMDFNSANSTLDSIANQAQGQMFQLGGVGKSAYWNQVNPKIVQARTDIQSTEGERGRRGAIDYQAPEFHTGGYIGPELKSNELMIKAKTGEFVVNPQATAMNRATLEAMNSGRAPSPTSRSGGTVHLIIQAIDVQSFRQWLRSGAAREIKDALSIEDLQVVGGGN</sequence>
<evidence type="ECO:0000313" key="2">
    <source>
        <dbReference type="EMBL" id="ABF42421.1"/>
    </source>
</evidence>
<dbReference type="EMBL" id="CP000360">
    <property type="protein sequence ID" value="ABF42421.1"/>
    <property type="molecule type" value="Genomic_DNA"/>
</dbReference>
<accession>Q1IL29</accession>
<dbReference type="HOGENOM" id="CLU_326196_0_0_0"/>
<feature type="transmembrane region" description="Helical" evidence="1">
    <location>
        <begin position="670"/>
        <end position="688"/>
    </location>
</feature>
<gene>
    <name evidence="2" type="ordered locus">Acid345_3420</name>
</gene>
<keyword evidence="1" id="KW-1133">Transmembrane helix</keyword>
<keyword evidence="3" id="KW-1185">Reference proteome</keyword>
<keyword evidence="1" id="KW-0812">Transmembrane</keyword>
<dbReference type="STRING" id="204669.Acid345_3420"/>
<reference evidence="2 3" key="1">
    <citation type="journal article" date="2009" name="Appl. Environ. Microbiol.">
        <title>Three genomes from the phylum Acidobacteria provide insight into the lifestyles of these microorganisms in soils.</title>
        <authorList>
            <person name="Ward N.L."/>
            <person name="Challacombe J.F."/>
            <person name="Janssen P.H."/>
            <person name="Henrissat B."/>
            <person name="Coutinho P.M."/>
            <person name="Wu M."/>
            <person name="Xie G."/>
            <person name="Haft D.H."/>
            <person name="Sait M."/>
            <person name="Badger J."/>
            <person name="Barabote R.D."/>
            <person name="Bradley B."/>
            <person name="Brettin T.S."/>
            <person name="Brinkac L.M."/>
            <person name="Bruce D."/>
            <person name="Creasy T."/>
            <person name="Daugherty S.C."/>
            <person name="Davidsen T.M."/>
            <person name="DeBoy R.T."/>
            <person name="Detter J.C."/>
            <person name="Dodson R.J."/>
            <person name="Durkin A.S."/>
            <person name="Ganapathy A."/>
            <person name="Gwinn-Giglio M."/>
            <person name="Han C.S."/>
            <person name="Khouri H."/>
            <person name="Kiss H."/>
            <person name="Kothari S.P."/>
            <person name="Madupu R."/>
            <person name="Nelson K.E."/>
            <person name="Nelson W.C."/>
            <person name="Paulsen I."/>
            <person name="Penn K."/>
            <person name="Ren Q."/>
            <person name="Rosovitz M.J."/>
            <person name="Selengut J.D."/>
            <person name="Shrivastava S."/>
            <person name="Sullivan S.A."/>
            <person name="Tapia R."/>
            <person name="Thompson L.S."/>
            <person name="Watkins K.L."/>
            <person name="Yang Q."/>
            <person name="Yu C."/>
            <person name="Zafar N."/>
            <person name="Zhou L."/>
            <person name="Kuske C.R."/>
        </authorList>
    </citation>
    <scope>NUCLEOTIDE SEQUENCE [LARGE SCALE GENOMIC DNA]</scope>
    <source>
        <strain evidence="2 3">Ellin345</strain>
    </source>
</reference>
<dbReference type="Proteomes" id="UP000002432">
    <property type="component" value="Chromosome"/>
</dbReference>
<evidence type="ECO:0000313" key="3">
    <source>
        <dbReference type="Proteomes" id="UP000002432"/>
    </source>
</evidence>
<dbReference type="RefSeq" id="WP_011524220.1">
    <property type="nucleotide sequence ID" value="NC_008009.1"/>
</dbReference>
<dbReference type="KEGG" id="aba:Acid345_3420"/>